<evidence type="ECO:0000256" key="7">
    <source>
        <dbReference type="ARBA" id="ARBA00022553"/>
    </source>
</evidence>
<dbReference type="OrthoDB" id="10252171at2759"/>
<comment type="catalytic activity">
    <reaction evidence="17">
        <text>L-seryl-[protein] + ATP = O-phospho-L-seryl-[protein] + ADP + H(+)</text>
        <dbReference type="Rhea" id="RHEA:17989"/>
        <dbReference type="Rhea" id="RHEA-COMP:9863"/>
        <dbReference type="Rhea" id="RHEA-COMP:11604"/>
        <dbReference type="ChEBI" id="CHEBI:15378"/>
        <dbReference type="ChEBI" id="CHEBI:29999"/>
        <dbReference type="ChEBI" id="CHEBI:30616"/>
        <dbReference type="ChEBI" id="CHEBI:83421"/>
        <dbReference type="ChEBI" id="CHEBI:456216"/>
        <dbReference type="EC" id="2.7.11.1"/>
    </reaction>
</comment>
<dbReference type="PROSITE" id="PS00108">
    <property type="entry name" value="PROTEIN_KINASE_ST"/>
    <property type="match status" value="1"/>
</dbReference>
<dbReference type="PANTHER" id="PTHR24346">
    <property type="entry name" value="MAP/MICROTUBULE AFFINITY-REGULATING KINASE"/>
    <property type="match status" value="1"/>
</dbReference>
<dbReference type="FunFam" id="3.30.200.20:FF:000346">
    <property type="entry name" value="PAS domain-containing serine/threonine-protein kinase"/>
    <property type="match status" value="1"/>
</dbReference>
<accession>A0A8M1KMH7</accession>
<dbReference type="GO" id="GO:0035556">
    <property type="term" value="P:intracellular signal transduction"/>
    <property type="evidence" value="ECO:0007669"/>
    <property type="project" value="TreeGrafter"/>
</dbReference>
<feature type="compositionally biased region" description="Basic and acidic residues" evidence="21">
    <location>
        <begin position="786"/>
        <end position="797"/>
    </location>
</feature>
<feature type="region of interest" description="Disordered" evidence="21">
    <location>
        <begin position="905"/>
        <end position="926"/>
    </location>
</feature>
<feature type="compositionally biased region" description="Polar residues" evidence="21">
    <location>
        <begin position="462"/>
        <end position="503"/>
    </location>
</feature>
<dbReference type="EC" id="2.7.11.1" evidence="4"/>
<dbReference type="RefSeq" id="XP_042562939.1">
    <property type="nucleotide sequence ID" value="XM_042707005.1"/>
</dbReference>
<dbReference type="GeneID" id="122132188"/>
<evidence type="ECO:0000256" key="8">
    <source>
        <dbReference type="ARBA" id="ARBA00022679"/>
    </source>
</evidence>
<keyword evidence="11 24" id="KW-0418">Kinase</keyword>
<dbReference type="Pfam" id="PF00069">
    <property type="entry name" value="Pkinase"/>
    <property type="match status" value="1"/>
</dbReference>
<evidence type="ECO:0000256" key="6">
    <source>
        <dbReference type="ARBA" id="ARBA00022527"/>
    </source>
</evidence>
<evidence type="ECO:0000256" key="4">
    <source>
        <dbReference type="ARBA" id="ARBA00012513"/>
    </source>
</evidence>
<keyword evidence="7" id="KW-0597">Phosphoprotein</keyword>
<dbReference type="CTD" id="23178"/>
<comment type="similarity">
    <text evidence="3">Belongs to the protein kinase superfamily. CAMK Ser/Thr protein kinase family.</text>
</comment>
<dbReference type="FunFam" id="1.10.510.10:FF:000351">
    <property type="entry name" value="PAS domain-containing serine/threonine-protein kinase"/>
    <property type="match status" value="1"/>
</dbReference>
<dbReference type="FunFam" id="3.30.450.20:FF:000059">
    <property type="entry name" value="PAS domain containing serine/threonine kinase"/>
    <property type="match status" value="1"/>
</dbReference>
<dbReference type="InterPro" id="IPR000719">
    <property type="entry name" value="Prot_kinase_dom"/>
</dbReference>
<evidence type="ECO:0000313" key="24">
    <source>
        <dbReference type="RefSeq" id="XP_042562939.1"/>
    </source>
</evidence>
<evidence type="ECO:0000256" key="18">
    <source>
        <dbReference type="ARBA" id="ARBA00053825"/>
    </source>
</evidence>
<keyword evidence="15" id="KW-0539">Nucleus</keyword>
<comment type="subcellular location">
    <subcellularLocation>
        <location evidence="2">Cytoplasm</location>
    </subcellularLocation>
    <subcellularLocation>
        <location evidence="1">Nucleus</location>
    </subcellularLocation>
</comment>
<keyword evidence="14" id="KW-0446">Lipid-binding</keyword>
<evidence type="ECO:0000256" key="15">
    <source>
        <dbReference type="ARBA" id="ARBA00023242"/>
    </source>
</evidence>
<dbReference type="GO" id="GO:0004674">
    <property type="term" value="F:protein serine/threonine kinase activity"/>
    <property type="evidence" value="ECO:0007669"/>
    <property type="project" value="UniProtKB-KW"/>
</dbReference>
<dbReference type="KEGG" id="char:122132188"/>
<feature type="region of interest" description="Disordered" evidence="21">
    <location>
        <begin position="786"/>
        <end position="852"/>
    </location>
</feature>
<evidence type="ECO:0000256" key="5">
    <source>
        <dbReference type="ARBA" id="ARBA00022490"/>
    </source>
</evidence>
<evidence type="ECO:0000313" key="23">
    <source>
        <dbReference type="Proteomes" id="UP000515152"/>
    </source>
</evidence>
<feature type="region of interest" description="Disordered" evidence="21">
    <location>
        <begin position="454"/>
        <end position="503"/>
    </location>
</feature>
<keyword evidence="8" id="KW-0808">Transferase</keyword>
<evidence type="ECO:0000256" key="9">
    <source>
        <dbReference type="ARBA" id="ARBA00022737"/>
    </source>
</evidence>
<keyword evidence="5" id="KW-0963">Cytoplasm</keyword>
<dbReference type="Pfam" id="PF13188">
    <property type="entry name" value="PAS_8"/>
    <property type="match status" value="1"/>
</dbReference>
<proteinExistence type="inferred from homology"/>
<evidence type="ECO:0000256" key="2">
    <source>
        <dbReference type="ARBA" id="ARBA00004496"/>
    </source>
</evidence>
<feature type="binding site" evidence="20">
    <location>
        <position position="997"/>
    </location>
    <ligand>
        <name>ATP</name>
        <dbReference type="ChEBI" id="CHEBI:30616"/>
    </ligand>
</feature>
<evidence type="ECO:0000256" key="17">
    <source>
        <dbReference type="ARBA" id="ARBA00048679"/>
    </source>
</evidence>
<dbReference type="PROSITE" id="PS50011">
    <property type="entry name" value="PROTEIN_KINASE_DOM"/>
    <property type="match status" value="1"/>
</dbReference>
<feature type="compositionally biased region" description="Low complexity" evidence="21">
    <location>
        <begin position="692"/>
        <end position="706"/>
    </location>
</feature>
<evidence type="ECO:0000256" key="20">
    <source>
        <dbReference type="PROSITE-ProRule" id="PRU10141"/>
    </source>
</evidence>
<dbReference type="Proteomes" id="UP000515152">
    <property type="component" value="Unplaced"/>
</dbReference>
<dbReference type="GO" id="GO:0005829">
    <property type="term" value="C:cytosol"/>
    <property type="evidence" value="ECO:0007669"/>
    <property type="project" value="TreeGrafter"/>
</dbReference>
<dbReference type="InterPro" id="IPR008271">
    <property type="entry name" value="Ser/Thr_kinase_AS"/>
</dbReference>
<dbReference type="InterPro" id="IPR000014">
    <property type="entry name" value="PAS"/>
</dbReference>
<dbReference type="InterPro" id="IPR017441">
    <property type="entry name" value="Protein_kinase_ATP_BS"/>
</dbReference>
<feature type="domain" description="Protein kinase" evidence="22">
    <location>
        <begin position="964"/>
        <end position="1216"/>
    </location>
</feature>
<keyword evidence="6" id="KW-0723">Serine/threonine-protein kinase</keyword>
<comment type="catalytic activity">
    <reaction evidence="16">
        <text>L-threonyl-[protein] + ATP = O-phospho-L-threonyl-[protein] + ADP + H(+)</text>
        <dbReference type="Rhea" id="RHEA:46608"/>
        <dbReference type="Rhea" id="RHEA-COMP:11060"/>
        <dbReference type="Rhea" id="RHEA-COMP:11605"/>
        <dbReference type="ChEBI" id="CHEBI:15378"/>
        <dbReference type="ChEBI" id="CHEBI:30013"/>
        <dbReference type="ChEBI" id="CHEBI:30616"/>
        <dbReference type="ChEBI" id="CHEBI:61977"/>
        <dbReference type="ChEBI" id="CHEBI:456216"/>
        <dbReference type="EC" id="2.7.11.1"/>
    </reaction>
</comment>
<feature type="region of interest" description="Disordered" evidence="21">
    <location>
        <begin position="603"/>
        <end position="656"/>
    </location>
</feature>
<dbReference type="PROSITE" id="PS00107">
    <property type="entry name" value="PROTEIN_KINASE_ATP"/>
    <property type="match status" value="1"/>
</dbReference>
<keyword evidence="13" id="KW-0007">Acetylation</keyword>
<dbReference type="GO" id="GO:0045719">
    <property type="term" value="P:negative regulation of glycogen biosynthetic process"/>
    <property type="evidence" value="ECO:0007669"/>
    <property type="project" value="TreeGrafter"/>
</dbReference>
<dbReference type="GO" id="GO:0005524">
    <property type="term" value="F:ATP binding"/>
    <property type="evidence" value="ECO:0007669"/>
    <property type="project" value="UniProtKB-UniRule"/>
</dbReference>
<evidence type="ECO:0000256" key="3">
    <source>
        <dbReference type="ARBA" id="ARBA00006692"/>
    </source>
</evidence>
<organism evidence="23 24">
    <name type="scientific">Clupea harengus</name>
    <name type="common">Atlantic herring</name>
    <dbReference type="NCBI Taxonomy" id="7950"/>
    <lineage>
        <taxon>Eukaryota</taxon>
        <taxon>Metazoa</taxon>
        <taxon>Chordata</taxon>
        <taxon>Craniata</taxon>
        <taxon>Vertebrata</taxon>
        <taxon>Euteleostomi</taxon>
        <taxon>Actinopterygii</taxon>
        <taxon>Neopterygii</taxon>
        <taxon>Teleostei</taxon>
        <taxon>Clupei</taxon>
        <taxon>Clupeiformes</taxon>
        <taxon>Clupeoidei</taxon>
        <taxon>Clupeidae</taxon>
        <taxon>Clupea</taxon>
    </lineage>
</organism>
<evidence type="ECO:0000256" key="21">
    <source>
        <dbReference type="SAM" id="MobiDB-lite"/>
    </source>
</evidence>
<keyword evidence="23" id="KW-1185">Reference proteome</keyword>
<feature type="region of interest" description="Disordered" evidence="21">
    <location>
        <begin position="670"/>
        <end position="706"/>
    </location>
</feature>
<feature type="compositionally biased region" description="Polar residues" evidence="21">
    <location>
        <begin position="360"/>
        <end position="379"/>
    </location>
</feature>
<comment type="function">
    <text evidence="18">Serine/threonine-protein kinase involved in energy homeostasis and protein translation. Phosphorylates EEF1A1, GYS1, PDX1 and RPS6. Probably plays a role under changing environmental conditions (oxygen, glucose, nutrition), rather than under standard conditions. Acts as a sensor involved in energy homeostasis: regulates glycogen synthase synthesis by mediating phosphorylation of GYS1, leading to GYS1 inactivation. May be involved in glucose-stimulated insulin production in pancreas and regulation of glucagon secretion by glucose in alpha cells; however such data require additional evidences. May play a role in regulation of protein translation by phosphorylating EEF1A1, leading to increase translation efficiency. May also participate in respiratory regulation.</text>
</comment>
<evidence type="ECO:0000256" key="16">
    <source>
        <dbReference type="ARBA" id="ARBA00047899"/>
    </source>
</evidence>
<reference evidence="24" key="1">
    <citation type="submission" date="2025-08" db="UniProtKB">
        <authorList>
            <consortium name="RefSeq"/>
        </authorList>
    </citation>
    <scope>IDENTIFICATION</scope>
</reference>
<dbReference type="GO" id="GO:0005634">
    <property type="term" value="C:nucleus"/>
    <property type="evidence" value="ECO:0007669"/>
    <property type="project" value="UniProtKB-SubCell"/>
</dbReference>
<dbReference type="SMART" id="SM00220">
    <property type="entry name" value="S_TKc"/>
    <property type="match status" value="1"/>
</dbReference>
<dbReference type="PANTHER" id="PTHR24346:SF51">
    <property type="entry name" value="PAS DOMAIN-CONTAINING SERINE_THREONINE-PROTEIN KINASE"/>
    <property type="match status" value="1"/>
</dbReference>
<evidence type="ECO:0000256" key="10">
    <source>
        <dbReference type="ARBA" id="ARBA00022741"/>
    </source>
</evidence>
<feature type="compositionally biased region" description="Polar residues" evidence="21">
    <location>
        <begin position="342"/>
        <end position="354"/>
    </location>
</feature>
<name>A0A8M1KMH7_CLUHA</name>
<evidence type="ECO:0000256" key="11">
    <source>
        <dbReference type="ARBA" id="ARBA00022777"/>
    </source>
</evidence>
<evidence type="ECO:0000256" key="12">
    <source>
        <dbReference type="ARBA" id="ARBA00022840"/>
    </source>
</evidence>
<keyword evidence="9" id="KW-0677">Repeat</keyword>
<evidence type="ECO:0000256" key="1">
    <source>
        <dbReference type="ARBA" id="ARBA00004123"/>
    </source>
</evidence>
<evidence type="ECO:0000256" key="14">
    <source>
        <dbReference type="ARBA" id="ARBA00023121"/>
    </source>
</evidence>
<feature type="region of interest" description="Disordered" evidence="21">
    <location>
        <begin position="24"/>
        <end position="50"/>
    </location>
</feature>
<evidence type="ECO:0000256" key="19">
    <source>
        <dbReference type="ARBA" id="ARBA00071822"/>
    </source>
</evidence>
<keyword evidence="10 20" id="KW-0547">Nucleotide-binding</keyword>
<evidence type="ECO:0000256" key="13">
    <source>
        <dbReference type="ARBA" id="ARBA00022990"/>
    </source>
</evidence>
<gene>
    <name evidence="24" type="primary">pask</name>
</gene>
<protein>
    <recommendedName>
        <fullName evidence="19">PAS domain-containing serine/threonine-protein kinase</fullName>
        <ecNumber evidence="4">2.7.11.1</ecNumber>
    </recommendedName>
</protein>
<keyword evidence="12 20" id="KW-0067">ATP-binding</keyword>
<sequence length="1296" mass="141954">MSFPCPSVKDQWQTGRCDSLCVASSNDADRASAEDSFDLNRSYPCARRPGVKKNLSLQPWLESSKGDSQNGHSSVATRNLQISSLHRSDSPPGSPEQSSSRLDNTLLRQLAPEGFGPAEHFLVHNPNTAVFTVDRKTTEILEVNEQACKLLEFSMNELIAQRLCRILRTRQYQEDALTGEVLNTDGNVVSISGKVVDAVSRSEAELPVSVWTCRLSHDPTHCLVLMEPVERITAHVTFLENGSIISCDLAFAHLHGYGLADELTGLSIMELMPSLHVPLHCRPMPKMYRVQRLRARGRGGTSLPLCVKLKGTVACGKPLEVSVSNGFPESRVATESHDPNRASYSSADLCSSESSPEHPQPNSSLAPSTGDRNGHSLPSPSSGLVYSGTVWLFAPLSGLLTLYLDGSIHSISNYFALMLFGYRKSELRGKNVTFLMPAFFEWMQGFNHSTSPVFHRHRDTSDPASNDSDPCRCSSISNPAPGSAVTHSSNSLPVKSSQETNDPNTVLAGDMAIVQQALQRRVSGGKGRIFTGNTARLEMPSSVPSTLTSPAVTSTQLDRRDDTVELFKQVVEMAAQCSLSEHTDSTQALLQTFTLVESQEVWGARSPQHNSNHRRPSRDQEKTGSDSSCPAGEAKRALTKPRGSSRLQGAEGSDTLQNSSFEVISLGSHSSGFCEQSGGGESGPDRLDTTHPPSSTPFSAPSPVPAVDSGSCLLDIDSNGDMLTRALEELDLSSSLELPGANADLDHLNLSQASCDTAELLRTPSPYVVESDLELEVVAEKTEEAMNPRAEGVEGKRSPSQQWDSFSMHHNGRVPELQSIGDPGGQLPGNTLATSTPKKQLPLPAQQNGTQANSTSEILEGSFEGNCYHRDGTRLEVQCEIRRGALPDGRPLFCIWLTGRLPLSDQQGAPQSPQYTRNSQTSPLDASSYSLGEAIREASKGEALRSTTDLEQSQACKGQFEDEYRPLRAVGKGAFGFVWKACGRDDGKEVVVKFIKKARIVSECWVDDSDMGKVSQEIAILARLDHPNIIKVLEVFENELFFQMVMEKHGNGMDLFEFIEQQPCLDEPLASYIFRQLVAAVNYLGQKGILHRDIKDENIIINQSFYIKLIDFGSATVMEPGKLFYAFCGTLEYCSPEVLRGNPYEGPELEMWSLGVLLYTLLFSENPFCSVEETLEAKLKPPFPLSSGLSGILQGLLQPQPSLRITLEELLLEPWLRQPINLAEYSWAEVLPSSHDSESQGHQEASSRPHEDDILYHNLGASLINDDTPLEDEQDEEEHKSMVALEAELQKYLSDD</sequence>
<feature type="compositionally biased region" description="Polar residues" evidence="21">
    <location>
        <begin position="828"/>
        <end position="838"/>
    </location>
</feature>
<dbReference type="GO" id="GO:0008289">
    <property type="term" value="F:lipid binding"/>
    <property type="evidence" value="ECO:0007669"/>
    <property type="project" value="UniProtKB-KW"/>
</dbReference>
<feature type="region of interest" description="Disordered" evidence="21">
    <location>
        <begin position="330"/>
        <end position="379"/>
    </location>
</feature>
<evidence type="ECO:0000259" key="22">
    <source>
        <dbReference type="PROSITE" id="PS50011"/>
    </source>
</evidence>